<dbReference type="EMBL" id="CAJJDN010000252">
    <property type="protein sequence ID" value="CAD8129940.1"/>
    <property type="molecule type" value="Genomic_DNA"/>
</dbReference>
<dbReference type="Proteomes" id="UP000692954">
    <property type="component" value="Unassembled WGS sequence"/>
</dbReference>
<evidence type="ECO:0000313" key="1">
    <source>
        <dbReference type="EMBL" id="CAD8129940.1"/>
    </source>
</evidence>
<comment type="caution">
    <text evidence="1">The sequence shown here is derived from an EMBL/GenBank/DDBJ whole genome shotgun (WGS) entry which is preliminary data.</text>
</comment>
<reference evidence="1" key="1">
    <citation type="submission" date="2021-01" db="EMBL/GenBank/DDBJ databases">
        <authorList>
            <consortium name="Genoscope - CEA"/>
            <person name="William W."/>
        </authorList>
    </citation>
    <scope>NUCLEOTIDE SEQUENCE</scope>
</reference>
<keyword evidence="2" id="KW-1185">Reference proteome</keyword>
<organism evidence="1 2">
    <name type="scientific">Paramecium sonneborni</name>
    <dbReference type="NCBI Taxonomy" id="65129"/>
    <lineage>
        <taxon>Eukaryota</taxon>
        <taxon>Sar</taxon>
        <taxon>Alveolata</taxon>
        <taxon>Ciliophora</taxon>
        <taxon>Intramacronucleata</taxon>
        <taxon>Oligohymenophorea</taxon>
        <taxon>Peniculida</taxon>
        <taxon>Parameciidae</taxon>
        <taxon>Paramecium</taxon>
    </lineage>
</organism>
<dbReference type="AlphaFoldDB" id="A0A8S1RRL4"/>
<sequence length="287" mass="34540">MIWSATISCKSNSQECYPKNNRKKECDVKTTFLFRDRIINKDQLSRLTICWFMEQREMLQCKDKLMKQLRIWIYLKGQSRVTKMLLKMKRWNMKMCLGMQRDELHKIIAPVEKTKSEKKMKKNWCFLTKKCLKYDMETSYYLRLPYLADRLGHPEFFANSFQRLFRLESDMYHPIYNDQPFVQHQSADPDPTLNFEEGKITRMTQGCLVVLGFVVCCLIKQYTKSIQYSAIKLMFHFILIIQYENKCSGSYYCLCLFMVFPSYVWQKLCYQSLIQQRIGSFEKEKAF</sequence>
<proteinExistence type="predicted"/>
<evidence type="ECO:0000313" key="2">
    <source>
        <dbReference type="Proteomes" id="UP000692954"/>
    </source>
</evidence>
<name>A0A8S1RRL4_9CILI</name>
<gene>
    <name evidence="1" type="ORF">PSON_ATCC_30995.1.T2520011</name>
</gene>
<protein>
    <submittedName>
        <fullName evidence="1">Uncharacterized protein</fullName>
    </submittedName>
</protein>
<accession>A0A8S1RRL4</accession>
<dbReference type="OrthoDB" id="305623at2759"/>